<protein>
    <submittedName>
        <fullName evidence="2">Putative odorant binding protein 21</fullName>
    </submittedName>
</protein>
<keyword evidence="1" id="KW-0732">Signal</keyword>
<evidence type="ECO:0000313" key="4">
    <source>
        <dbReference type="Proteomes" id="UP000002358"/>
    </source>
</evidence>
<dbReference type="HOGENOM" id="CLU_1877852_0_0_1"/>
<accession>G8B1M6</accession>
<organism evidence="2">
    <name type="scientific">Nasonia vitripennis</name>
    <name type="common">Parasitic wasp</name>
    <dbReference type="NCBI Taxonomy" id="7425"/>
    <lineage>
        <taxon>Eukaryota</taxon>
        <taxon>Metazoa</taxon>
        <taxon>Ecdysozoa</taxon>
        <taxon>Arthropoda</taxon>
        <taxon>Hexapoda</taxon>
        <taxon>Insecta</taxon>
        <taxon>Pterygota</taxon>
        <taxon>Neoptera</taxon>
        <taxon>Endopterygota</taxon>
        <taxon>Hymenoptera</taxon>
        <taxon>Apocrita</taxon>
        <taxon>Proctotrupomorpha</taxon>
        <taxon>Chalcidoidea</taxon>
        <taxon>Pteromalidae</taxon>
        <taxon>Pteromalinae</taxon>
        <taxon>Nasonia</taxon>
    </lineage>
</organism>
<evidence type="ECO:0000313" key="2">
    <source>
        <dbReference type="EMBL" id="CCD17790.1"/>
    </source>
</evidence>
<dbReference type="Pfam" id="PF01395">
    <property type="entry name" value="PBP_GOBP"/>
    <property type="match status" value="1"/>
</dbReference>
<dbReference type="InParanoid" id="G8B1M6"/>
<feature type="signal peptide" evidence="1">
    <location>
        <begin position="1"/>
        <end position="17"/>
    </location>
</feature>
<keyword evidence="4" id="KW-1185">Reference proteome</keyword>
<reference evidence="2" key="2">
    <citation type="submission" date="2011-11" db="EMBL/GenBank/DDBJ databases">
        <title>Unique features of odorant binding proteins revealed by genome annotation and comparative analyses of the parasitoid wasp Nasonia vitripennis.</title>
        <authorList>
            <person name="Zhou J.J."/>
            <person name="Vieira F.G."/>
            <person name="Foret S."/>
            <person name="He X.L."/>
            <person name="Rozas J."/>
            <person name="Field L.M."/>
        </authorList>
    </citation>
    <scope>NUCLEOTIDE SEQUENCE</scope>
    <source>
        <strain evidence="2">AsmCX</strain>
    </source>
</reference>
<dbReference type="InterPro" id="IPR036728">
    <property type="entry name" value="PBP_GOBP_sf"/>
</dbReference>
<sequence length="136" mass="15227">MKTLFFVVLGLVAVSAAVPVEHSFPQFENGTPKMKEQVNTCLRNYKIDAAVLELGDEKNFEKTDKLTKLEWGCVRACVYKGANFMRADGSLDIEVLTDGDEPEDKKKFESVVGICRAEAGKDDCKFFQCMDEKDDS</sequence>
<evidence type="ECO:0000313" key="3">
    <source>
        <dbReference type="EnsemblMetazoa" id="XP_001601119"/>
    </source>
</evidence>
<name>G8B1M6_NASVI</name>
<dbReference type="GO" id="GO:0005549">
    <property type="term" value="F:odorant binding"/>
    <property type="evidence" value="ECO:0007669"/>
    <property type="project" value="InterPro"/>
</dbReference>
<dbReference type="Proteomes" id="UP000002358">
    <property type="component" value="Chromosome 4"/>
</dbReference>
<dbReference type="KEGG" id="nvi:100116616"/>
<evidence type="ECO:0000256" key="1">
    <source>
        <dbReference type="SAM" id="SignalP"/>
    </source>
</evidence>
<dbReference type="EMBL" id="HE578206">
    <property type="protein sequence ID" value="CCD17790.1"/>
    <property type="molecule type" value="Genomic_DNA"/>
</dbReference>
<feature type="chain" id="PRO_5014574413" evidence="1">
    <location>
        <begin position="18"/>
        <end position="136"/>
    </location>
</feature>
<reference evidence="2" key="1">
    <citation type="submission" date="2011-08" db="EMBL/GenBank/DDBJ databases">
        <authorList>
            <person name="Zhou J."/>
        </authorList>
    </citation>
    <scope>NUCLEOTIDE SEQUENCE</scope>
    <source>
        <strain evidence="2">AsmCX</strain>
    </source>
</reference>
<dbReference type="SMR" id="G8B1M6"/>
<dbReference type="GeneID" id="100116616"/>
<reference evidence="3" key="3">
    <citation type="submission" date="2021-01" db="UniProtKB">
        <authorList>
            <consortium name="EnsemblMetazoa"/>
        </authorList>
    </citation>
    <scope>IDENTIFICATION</scope>
</reference>
<dbReference type="SUPFAM" id="SSF47565">
    <property type="entry name" value="Insect pheromone/odorant-binding proteins"/>
    <property type="match status" value="1"/>
</dbReference>
<proteinExistence type="predicted"/>
<dbReference type="CDD" id="cd23992">
    <property type="entry name" value="PBP_GOBP"/>
    <property type="match status" value="1"/>
</dbReference>
<gene>
    <name evidence="2" type="primary">OBP21</name>
    <name evidence="3" type="synonym">100116616</name>
</gene>
<dbReference type="Gene3D" id="1.10.238.20">
    <property type="entry name" value="Pheromone/general odorant binding protein domain"/>
    <property type="match status" value="1"/>
</dbReference>
<dbReference type="AlphaFoldDB" id="G8B1M6"/>
<dbReference type="InterPro" id="IPR006170">
    <property type="entry name" value="PBP/GOBP"/>
</dbReference>
<dbReference type="EnsemblMetazoa" id="XM_001601069">
    <property type="protein sequence ID" value="XP_001601119"/>
    <property type="gene ID" value="LOC100116616"/>
</dbReference>